<dbReference type="InterPro" id="IPR016040">
    <property type="entry name" value="NAD(P)-bd_dom"/>
</dbReference>
<dbReference type="NCBIfam" id="TIGR01472">
    <property type="entry name" value="gmd"/>
    <property type="match status" value="1"/>
</dbReference>
<comment type="catalytic activity">
    <reaction evidence="1 7">
        <text>GDP-alpha-D-mannose = GDP-4-dehydro-alpha-D-rhamnose + H2O</text>
        <dbReference type="Rhea" id="RHEA:23820"/>
        <dbReference type="ChEBI" id="CHEBI:15377"/>
        <dbReference type="ChEBI" id="CHEBI:57527"/>
        <dbReference type="ChEBI" id="CHEBI:57964"/>
        <dbReference type="EC" id="4.2.1.47"/>
    </reaction>
</comment>
<reference evidence="9 10" key="1">
    <citation type="journal article" date="2016" name="Nat. Commun.">
        <title>Thousands of microbial genomes shed light on interconnected biogeochemical processes in an aquifer system.</title>
        <authorList>
            <person name="Anantharaman K."/>
            <person name="Brown C.T."/>
            <person name="Hug L.A."/>
            <person name="Sharon I."/>
            <person name="Castelle C.J."/>
            <person name="Probst A.J."/>
            <person name="Thomas B.C."/>
            <person name="Singh A."/>
            <person name="Wilkins M.J."/>
            <person name="Karaoz U."/>
            <person name="Brodie E.L."/>
            <person name="Williams K.H."/>
            <person name="Hubbard S.S."/>
            <person name="Banfield J.F."/>
        </authorList>
    </citation>
    <scope>NUCLEOTIDE SEQUENCE [LARGE SCALE GENOMIC DNA]</scope>
</reference>
<dbReference type="HAMAP" id="MF_00955">
    <property type="entry name" value="GDP_Man_dehydratase"/>
    <property type="match status" value="1"/>
</dbReference>
<dbReference type="PANTHER" id="PTHR43715">
    <property type="entry name" value="GDP-MANNOSE 4,6-DEHYDRATASE"/>
    <property type="match status" value="1"/>
</dbReference>
<dbReference type="CDD" id="cd05260">
    <property type="entry name" value="GDP_MD_SDR_e"/>
    <property type="match status" value="1"/>
</dbReference>
<evidence type="ECO:0000256" key="6">
    <source>
        <dbReference type="ARBA" id="ARBA00059383"/>
    </source>
</evidence>
<dbReference type="Gene3D" id="3.40.50.720">
    <property type="entry name" value="NAD(P)-binding Rossmann-like Domain"/>
    <property type="match status" value="1"/>
</dbReference>
<comment type="cofactor">
    <cofactor evidence="2 7">
        <name>NADP(+)</name>
        <dbReference type="ChEBI" id="CHEBI:58349"/>
    </cofactor>
</comment>
<evidence type="ECO:0000313" key="10">
    <source>
        <dbReference type="Proteomes" id="UP000177269"/>
    </source>
</evidence>
<accession>A0A1G2P0L0</accession>
<evidence type="ECO:0000256" key="3">
    <source>
        <dbReference type="ARBA" id="ARBA00009263"/>
    </source>
</evidence>
<dbReference type="EC" id="4.2.1.47" evidence="4 7"/>
<dbReference type="EMBL" id="MHSK01000024">
    <property type="protein sequence ID" value="OHA41860.1"/>
    <property type="molecule type" value="Genomic_DNA"/>
</dbReference>
<name>A0A1G2P0L0_9BACT</name>
<dbReference type="GO" id="GO:0070401">
    <property type="term" value="F:NADP+ binding"/>
    <property type="evidence" value="ECO:0007669"/>
    <property type="project" value="UniProtKB-UniRule"/>
</dbReference>
<gene>
    <name evidence="7" type="primary">gmd</name>
    <name evidence="9" type="ORF">A3G52_03430</name>
</gene>
<evidence type="ECO:0000256" key="2">
    <source>
        <dbReference type="ARBA" id="ARBA00001937"/>
    </source>
</evidence>
<dbReference type="PANTHER" id="PTHR43715:SF1">
    <property type="entry name" value="GDP-MANNOSE 4,6 DEHYDRATASE"/>
    <property type="match status" value="1"/>
</dbReference>
<dbReference type="GO" id="GO:0008446">
    <property type="term" value="F:GDP-mannose 4,6-dehydratase activity"/>
    <property type="evidence" value="ECO:0007669"/>
    <property type="project" value="UniProtKB-UniRule"/>
</dbReference>
<comment type="function">
    <text evidence="6 7">Catalyzes the conversion of GDP-D-mannose to GDP-4-dehydro-6-deoxy-D-mannose.</text>
</comment>
<proteinExistence type="inferred from homology"/>
<protein>
    <recommendedName>
        <fullName evidence="4 7">GDP-mannose 4,6-dehydratase</fullName>
        <ecNumber evidence="4 7">4.2.1.47</ecNumber>
    </recommendedName>
    <alternativeName>
        <fullName evidence="7">GDP-D-mannose dehydratase</fullName>
    </alternativeName>
</protein>
<dbReference type="Gene3D" id="3.90.25.10">
    <property type="entry name" value="UDP-galactose 4-epimerase, domain 1"/>
    <property type="match status" value="1"/>
</dbReference>
<keyword evidence="5 7" id="KW-0456">Lyase</keyword>
<dbReference type="InterPro" id="IPR036291">
    <property type="entry name" value="NAD(P)-bd_dom_sf"/>
</dbReference>
<evidence type="ECO:0000259" key="8">
    <source>
        <dbReference type="Pfam" id="PF16363"/>
    </source>
</evidence>
<evidence type="ECO:0000313" key="9">
    <source>
        <dbReference type="EMBL" id="OHA41860.1"/>
    </source>
</evidence>
<dbReference type="Proteomes" id="UP000177269">
    <property type="component" value="Unassembled WGS sequence"/>
</dbReference>
<feature type="domain" description="NAD(P)-binding" evidence="8">
    <location>
        <begin position="9"/>
        <end position="331"/>
    </location>
</feature>
<organism evidence="9 10">
    <name type="scientific">Candidatus Taylorbacteria bacterium RIFCSPLOWO2_12_FULL_43_20</name>
    <dbReference type="NCBI Taxonomy" id="1802332"/>
    <lineage>
        <taxon>Bacteria</taxon>
        <taxon>Candidatus Tayloriibacteriota</taxon>
    </lineage>
</organism>
<dbReference type="GO" id="GO:0042351">
    <property type="term" value="P:'de novo' GDP-L-fucose biosynthetic process"/>
    <property type="evidence" value="ECO:0007669"/>
    <property type="project" value="TreeGrafter"/>
</dbReference>
<dbReference type="AlphaFoldDB" id="A0A1G2P0L0"/>
<evidence type="ECO:0000256" key="7">
    <source>
        <dbReference type="HAMAP-Rule" id="MF_00955"/>
    </source>
</evidence>
<comment type="similarity">
    <text evidence="3 7">Belongs to the NAD(P)-dependent epimerase/dehydratase family. GDP-mannose 4,6-dehydratase subfamily.</text>
</comment>
<feature type="binding site" evidence="7">
    <location>
        <begin position="89"/>
        <end position="90"/>
    </location>
    <ligand>
        <name>NADP(+)</name>
        <dbReference type="ChEBI" id="CHEBI:58349"/>
    </ligand>
</feature>
<comment type="caution">
    <text evidence="9">The sequence shown here is derived from an EMBL/GenBank/DDBJ whole genome shotgun (WGS) entry which is preliminary data.</text>
</comment>
<evidence type="ECO:0000256" key="1">
    <source>
        <dbReference type="ARBA" id="ARBA00000188"/>
    </source>
</evidence>
<dbReference type="InterPro" id="IPR006368">
    <property type="entry name" value="GDP_Man_deHydtase"/>
</dbReference>
<comment type="caution">
    <text evidence="7">Lacks conserved residue(s) required for the propagation of feature annotation.</text>
</comment>
<keyword evidence="7" id="KW-0521">NADP</keyword>
<evidence type="ECO:0000256" key="4">
    <source>
        <dbReference type="ARBA" id="ARBA00011989"/>
    </source>
</evidence>
<evidence type="ECO:0000256" key="5">
    <source>
        <dbReference type="ARBA" id="ARBA00023239"/>
    </source>
</evidence>
<dbReference type="SUPFAM" id="SSF51735">
    <property type="entry name" value="NAD(P)-binding Rossmann-fold domains"/>
    <property type="match status" value="1"/>
</dbReference>
<sequence>MKLKRKSALITGITGQDGSYLAEFLVAKGYKVYGLVRRTSTDPLARLESLYFSHKVTFINGNMRDSAALQRAVEIAKPDEIYNLAAQSDVGISFTCPEETMEVNYHGLGRLLYEAMKVNPKVRIYQASTSEMFGRSKPPQSEKTDFHPVSPYGEAKLRAHLDYVVGYREKHGLYICSGILFNHESPRRGKHFVTRKITHSLAKIKLGLQDKFELGNLEAKRDWGFAGDYIEAMWMMLQKPMPEDFVVATGESHTVRDFVEEAAGALNIKISWHGKGLRELAKDEGGKVILSINKSFFRPEEVVYLLGNSSKARKVLGWKPKVKFKELVKLMIEHDLKNLAH</sequence>
<dbReference type="FunFam" id="3.40.50.720:FF:000924">
    <property type="entry name" value="GDP-mannose 4,6 dehydratase"/>
    <property type="match status" value="1"/>
</dbReference>
<dbReference type="Pfam" id="PF16363">
    <property type="entry name" value="GDP_Man_Dehyd"/>
    <property type="match status" value="1"/>
</dbReference>